<protein>
    <submittedName>
        <fullName evidence="3">RUN domain-containing protein</fullName>
    </submittedName>
</protein>
<feature type="compositionally biased region" description="Polar residues" evidence="1">
    <location>
        <begin position="185"/>
        <end position="202"/>
    </location>
</feature>
<dbReference type="WBParaSite" id="Hba_14155">
    <property type="protein sequence ID" value="Hba_14155"/>
    <property type="gene ID" value="Hba_14155"/>
</dbReference>
<dbReference type="Proteomes" id="UP000095283">
    <property type="component" value="Unplaced"/>
</dbReference>
<keyword evidence="2" id="KW-1185">Reference proteome</keyword>
<accession>A0A1I7X927</accession>
<evidence type="ECO:0000313" key="2">
    <source>
        <dbReference type="Proteomes" id="UP000095283"/>
    </source>
</evidence>
<proteinExistence type="predicted"/>
<organism evidence="2 3">
    <name type="scientific">Heterorhabditis bacteriophora</name>
    <name type="common">Entomopathogenic nematode worm</name>
    <dbReference type="NCBI Taxonomy" id="37862"/>
    <lineage>
        <taxon>Eukaryota</taxon>
        <taxon>Metazoa</taxon>
        <taxon>Ecdysozoa</taxon>
        <taxon>Nematoda</taxon>
        <taxon>Chromadorea</taxon>
        <taxon>Rhabditida</taxon>
        <taxon>Rhabditina</taxon>
        <taxon>Rhabditomorpha</taxon>
        <taxon>Strongyloidea</taxon>
        <taxon>Heterorhabditidae</taxon>
        <taxon>Heterorhabditis</taxon>
    </lineage>
</organism>
<name>A0A1I7X927_HETBA</name>
<sequence>MDMDETQDEKVTTYMIATINSATKSSTFSMLCKSAVETSSEENIWSLLTFDKQIRESDILDFLASSKSFMTRLWHLIITLRSKTALGTATTHIEVLKFGNSLAESGRQRLIPALSMFCSCITTFVQSIDDVDFTDSHLIFSMEELTSIVQILRDVSLGLIDLAFPEEFVPDFYAAEERKKESADRNLQQRNNSSITKQQEIK</sequence>
<evidence type="ECO:0000256" key="1">
    <source>
        <dbReference type="SAM" id="MobiDB-lite"/>
    </source>
</evidence>
<feature type="region of interest" description="Disordered" evidence="1">
    <location>
        <begin position="180"/>
        <end position="202"/>
    </location>
</feature>
<evidence type="ECO:0000313" key="3">
    <source>
        <dbReference type="WBParaSite" id="Hba_14155"/>
    </source>
</evidence>
<reference evidence="3" key="1">
    <citation type="submission" date="2016-11" db="UniProtKB">
        <authorList>
            <consortium name="WormBaseParasite"/>
        </authorList>
    </citation>
    <scope>IDENTIFICATION</scope>
</reference>
<dbReference type="AlphaFoldDB" id="A0A1I7X927"/>